<dbReference type="RefSeq" id="WP_146914436.1">
    <property type="nucleotide sequence ID" value="NZ_VORW01000001.1"/>
</dbReference>
<sequence>MKIQFLGRSIKIQLSVVLLCLVLYSCKSINPAIDPGQPSTPPPATAEMNVPLKIPKATLDKLLNGQIPSILLQEKGMDMGSGIKGDLLLKRNGKISWTALDSQRIQLTVPINITGEVGLKPKGLGSLFQSKLPLNEDFSPVFVIDPVINSNWGIGAESFELVDLGGNLAVEVLGMQVDLSGLLSKEIRKWGNENLTGGKEIASLKTLVDLAWSQVGKPFEVDWTAGKTAFSIQPEQVRLREFFDKEENFNLWLGMDGKINSHPVDAAPSRPFPLPKLSSNPNSANSLEMLLPLTISYDRLDAILKENVEGKQFRADRKTTLIPSNIKTKAFGDLLAISMDFIAEQSNGKSLNGTLFAVGKPTYDETTQSLIFTDVNFKMESGSLGAQTSIGLKKGKIIRQIEKKAVFPIGDLLDESVGSIKVRLGLSTPISNMNITDLEIAPDGFYPTAYGLMIQMKASGKVSVDWK</sequence>
<evidence type="ECO:0000313" key="1">
    <source>
        <dbReference type="EMBL" id="TXE14231.1"/>
    </source>
</evidence>
<dbReference type="PROSITE" id="PS51257">
    <property type="entry name" value="PROKAR_LIPOPROTEIN"/>
    <property type="match status" value="1"/>
</dbReference>
<comment type="caution">
    <text evidence="1">The sequence shown here is derived from an EMBL/GenBank/DDBJ whole genome shotgun (WGS) entry which is preliminary data.</text>
</comment>
<gene>
    <name evidence="1" type="ORF">ESV85_01335</name>
</gene>
<dbReference type="EMBL" id="VORW01000001">
    <property type="protein sequence ID" value="TXE14231.1"/>
    <property type="molecule type" value="Genomic_DNA"/>
</dbReference>
<reference evidence="1 2" key="1">
    <citation type="submission" date="2019-08" db="EMBL/GenBank/DDBJ databases">
        <title>Genomes sequence of Algoriphagus aquimarinus ACAM450.</title>
        <authorList>
            <person name="Bowman J.P."/>
        </authorList>
    </citation>
    <scope>NUCLEOTIDE SEQUENCE [LARGE SCALE GENOMIC DNA]</scope>
    <source>
        <strain evidence="1 2">ACAM 450</strain>
    </source>
</reference>
<dbReference type="AlphaFoldDB" id="A0A5C7B0F0"/>
<dbReference type="InterPro" id="IPR025515">
    <property type="entry name" value="DUF4403"/>
</dbReference>
<evidence type="ECO:0000313" key="2">
    <source>
        <dbReference type="Proteomes" id="UP000321935"/>
    </source>
</evidence>
<protein>
    <submittedName>
        <fullName evidence="1">DUF4403 family protein</fullName>
    </submittedName>
</protein>
<dbReference type="Proteomes" id="UP000321935">
    <property type="component" value="Unassembled WGS sequence"/>
</dbReference>
<name>A0A5C7B0F0_9BACT</name>
<dbReference type="OrthoDB" id="617059at2"/>
<organism evidence="1 2">
    <name type="scientific">Algoriphagus aquimarinus</name>
    <dbReference type="NCBI Taxonomy" id="237018"/>
    <lineage>
        <taxon>Bacteria</taxon>
        <taxon>Pseudomonadati</taxon>
        <taxon>Bacteroidota</taxon>
        <taxon>Cytophagia</taxon>
        <taxon>Cytophagales</taxon>
        <taxon>Cyclobacteriaceae</taxon>
        <taxon>Algoriphagus</taxon>
    </lineage>
</organism>
<accession>A0A5C7B0F0</accession>
<dbReference type="Pfam" id="PF14356">
    <property type="entry name" value="DUF4403"/>
    <property type="match status" value="1"/>
</dbReference>
<proteinExistence type="predicted"/>